<evidence type="ECO:0000313" key="2">
    <source>
        <dbReference type="EMBL" id="MBC1798467.1"/>
    </source>
</evidence>
<dbReference type="AlphaFoldDB" id="A0A7X1DSE6"/>
<evidence type="ECO:0000313" key="5">
    <source>
        <dbReference type="Proteomes" id="UP000548082"/>
    </source>
</evidence>
<dbReference type="EMBL" id="JAARVD010000011">
    <property type="protein sequence ID" value="MBC1798467.1"/>
    <property type="molecule type" value="Genomic_DNA"/>
</dbReference>
<evidence type="ECO:0000313" key="6">
    <source>
        <dbReference type="Proteomes" id="UP000586951"/>
    </source>
</evidence>
<dbReference type="Proteomes" id="UP000546244">
    <property type="component" value="Unassembled WGS sequence"/>
</dbReference>
<accession>A0A7X1DSE6</accession>
<sequence>MAATVPKVRKTVLDALPVANMDNNVILQFKNGVFYTVLLLKSTDINALNEDETRKAIGQFARFNTQYIDPYKIISMRFPADTKEQQRYWRKMLQRAQTPLQKSRCQETLQKLKKEENTKSNQEYYLLIFGKTVKELEHNYQKTVRLSDMYVHVSMIEPGKIQQIHKKLFNLNLILGNKVSE</sequence>
<evidence type="ECO:0000313" key="4">
    <source>
        <dbReference type="Proteomes" id="UP000546244"/>
    </source>
</evidence>
<dbReference type="EMBL" id="JAARRU010000010">
    <property type="protein sequence ID" value="MBC1567225.1"/>
    <property type="molecule type" value="Genomic_DNA"/>
</dbReference>
<comment type="caution">
    <text evidence="3">The sequence shown here is derived from an EMBL/GenBank/DDBJ whole genome shotgun (WGS) entry which is preliminary data.</text>
</comment>
<evidence type="ECO:0000313" key="3">
    <source>
        <dbReference type="EMBL" id="MBC2373706.1"/>
    </source>
</evidence>
<gene>
    <name evidence="1" type="ORF">HB907_17585</name>
    <name evidence="3" type="ORF">HBP98_16970</name>
    <name evidence="2" type="ORF">HCA55_17140</name>
</gene>
<protein>
    <submittedName>
        <fullName evidence="3">Uncharacterized protein</fullName>
    </submittedName>
</protein>
<proteinExistence type="predicted"/>
<organism evidence="3 4">
    <name type="scientific">Listeria booriae</name>
    <dbReference type="NCBI Taxonomy" id="1552123"/>
    <lineage>
        <taxon>Bacteria</taxon>
        <taxon>Bacillati</taxon>
        <taxon>Bacillota</taxon>
        <taxon>Bacilli</taxon>
        <taxon>Bacillales</taxon>
        <taxon>Listeriaceae</taxon>
        <taxon>Listeria</taxon>
    </lineage>
</organism>
<dbReference type="Proteomes" id="UP000548082">
    <property type="component" value="Unassembled WGS sequence"/>
</dbReference>
<evidence type="ECO:0000313" key="1">
    <source>
        <dbReference type="EMBL" id="MBC1567225.1"/>
    </source>
</evidence>
<dbReference type="Proteomes" id="UP000586951">
    <property type="component" value="Unassembled WGS sequence"/>
</dbReference>
<reference evidence="4 5" key="1">
    <citation type="submission" date="2020-03" db="EMBL/GenBank/DDBJ databases">
        <title>Soil Listeria distribution.</title>
        <authorList>
            <person name="Liao J."/>
            <person name="Wiedmann M."/>
        </authorList>
    </citation>
    <scope>NUCLEOTIDE SEQUENCE [LARGE SCALE GENOMIC DNA]</scope>
    <source>
        <strain evidence="2 5">FSL L7-0990</strain>
        <strain evidence="1 6">FSL L7-1427</strain>
        <strain evidence="3 4">FSL L7-1850</strain>
    </source>
</reference>
<name>A0A7X1DSE6_9LIST</name>
<dbReference type="RefSeq" id="WP_185419056.1">
    <property type="nucleotide sequence ID" value="NZ_JAARMV010000008.1"/>
</dbReference>
<dbReference type="EMBL" id="JAARMV010000008">
    <property type="protein sequence ID" value="MBC2373706.1"/>
    <property type="molecule type" value="Genomic_DNA"/>
</dbReference>